<name>A0A652L8F1_9ACTN</name>
<accession>A0A652L8F1</accession>
<organism evidence="2">
    <name type="scientific">Streptomyces sp. gb1(2016)</name>
    <dbReference type="NCBI Taxonomy" id="1828321"/>
    <lineage>
        <taxon>Bacteria</taxon>
        <taxon>Bacillati</taxon>
        <taxon>Actinomycetota</taxon>
        <taxon>Actinomycetes</taxon>
        <taxon>Kitasatosporales</taxon>
        <taxon>Streptomycetaceae</taxon>
        <taxon>Streptomyces</taxon>
    </lineage>
</organism>
<feature type="domain" description="AB hydrolase-1" evidence="1">
    <location>
        <begin position="303"/>
        <end position="405"/>
    </location>
</feature>
<comment type="caution">
    <text evidence="2">The sequence shown here is derived from an EMBL/GenBank/DDBJ whole genome shotgun (WGS) entry which is preliminary data.</text>
</comment>
<dbReference type="InterPro" id="IPR000073">
    <property type="entry name" value="AB_hydrolase_1"/>
</dbReference>
<dbReference type="AlphaFoldDB" id="A0A652L8F1"/>
<dbReference type="Pfam" id="PF00561">
    <property type="entry name" value="Abhydrolase_1"/>
    <property type="match status" value="2"/>
</dbReference>
<dbReference type="GO" id="GO:0016787">
    <property type="term" value="F:hydrolase activity"/>
    <property type="evidence" value="ECO:0007669"/>
    <property type="project" value="UniProtKB-KW"/>
</dbReference>
<dbReference type="GO" id="GO:0016020">
    <property type="term" value="C:membrane"/>
    <property type="evidence" value="ECO:0007669"/>
    <property type="project" value="TreeGrafter"/>
</dbReference>
<sequence length="506" mass="54036">MPIFSTYDGTELAYHLMGEGEPLICLPGGPMRAARYFGDLGGLSRVRQLVLLDLRGTGDSAAPQDPSTYRIDRLVEDVEALRAHLGLEQADVLGHSASGELAALYAAKYPQRLRSLTLVTPGTGILGLPATDQDRRDAAELRADEPWYAEARTALDEIQAGRATPGTWAGIRPFMYGRWDAAAQAHAAESPAQRNAEAGSLYYPEGGLDTVAAVAALRELTAPVLVLAGEYDGGPTPDRAAELAALFPHAEFAVQRGAAHFPWMDGPGAFVRTVAAFLDPGVRSVQAGGIRLAYRTWGDPSAPPVVLAHGRGGNSLDWTGIAERLAARHRVYALDFRGHGLSDWPGRYSFEFFRDDLHAFLEARNLSGATVIGHSMGGAAALLLAERHPALIGALVVEDAPTLLPLDPPRPSAERPAEELDFDWEVVPSIDAQLNAPDPAARECLGDITAPTLVVGGNRSHIDQEQLAWTARQIPDGRFASVDAGHLVHADNPEAFLDALKSFGVG</sequence>
<dbReference type="RefSeq" id="WP_147983111.1">
    <property type="nucleotide sequence ID" value="NZ_RDBM01000024.1"/>
</dbReference>
<dbReference type="Gene3D" id="3.40.50.1820">
    <property type="entry name" value="alpha/beta hydrolase"/>
    <property type="match status" value="3"/>
</dbReference>
<evidence type="ECO:0000259" key="1">
    <source>
        <dbReference type="Pfam" id="PF00561"/>
    </source>
</evidence>
<dbReference type="PRINTS" id="PR00111">
    <property type="entry name" value="ABHYDROLASE"/>
</dbReference>
<gene>
    <name evidence="2" type="ORF">EAO74_07480</name>
</gene>
<proteinExistence type="predicted"/>
<dbReference type="PANTHER" id="PTHR43798:SF27">
    <property type="entry name" value="HYDROLASE ALPHA_BETA HYDROLASE FOLD FAMILY"/>
    <property type="match status" value="1"/>
</dbReference>
<dbReference type="InterPro" id="IPR029058">
    <property type="entry name" value="AB_hydrolase_fold"/>
</dbReference>
<reference evidence="2" key="1">
    <citation type="submission" date="2018-10" db="EMBL/GenBank/DDBJ databases">
        <authorList>
            <person name="Hariharan J."/>
            <person name="Choudoir M.J."/>
            <person name="Diebold P."/>
            <person name="Panke-Buisse K."/>
            <person name="Campbell A.N."/>
            <person name="Buckley D.H."/>
        </authorList>
    </citation>
    <scope>NUCLEOTIDE SEQUENCE</scope>
    <source>
        <strain evidence="2">Gb1</strain>
    </source>
</reference>
<evidence type="ECO:0000313" key="2">
    <source>
        <dbReference type="EMBL" id="TXS32081.1"/>
    </source>
</evidence>
<dbReference type="PANTHER" id="PTHR43798">
    <property type="entry name" value="MONOACYLGLYCEROL LIPASE"/>
    <property type="match status" value="1"/>
</dbReference>
<keyword evidence="2" id="KW-0378">Hydrolase</keyword>
<dbReference type="SUPFAM" id="SSF53474">
    <property type="entry name" value="alpha/beta-Hydrolases"/>
    <property type="match status" value="2"/>
</dbReference>
<protein>
    <submittedName>
        <fullName evidence="2">Alpha/beta hydrolase</fullName>
    </submittedName>
</protein>
<feature type="domain" description="AB hydrolase-1" evidence="1">
    <location>
        <begin position="22"/>
        <end position="267"/>
    </location>
</feature>
<dbReference type="EMBL" id="RDBM01000024">
    <property type="protein sequence ID" value="TXS32081.1"/>
    <property type="molecule type" value="Genomic_DNA"/>
</dbReference>
<dbReference type="InterPro" id="IPR050266">
    <property type="entry name" value="AB_hydrolase_sf"/>
</dbReference>